<comment type="caution">
    <text evidence="6">The sequence shown here is derived from an EMBL/GenBank/DDBJ whole genome shotgun (WGS) entry which is preliminary data.</text>
</comment>
<keyword evidence="2" id="KW-0489">Methyltransferase</keyword>
<dbReference type="SUPFAM" id="SSF53335">
    <property type="entry name" value="S-adenosyl-L-methionine-dependent methyltransferases"/>
    <property type="match status" value="1"/>
</dbReference>
<dbReference type="RefSeq" id="WP_063772358.1">
    <property type="nucleotide sequence ID" value="NZ_BJYZ01000043.1"/>
</dbReference>
<dbReference type="PANTHER" id="PTHR43667:SF1">
    <property type="entry name" value="CYCLOPROPANE-FATTY-ACYL-PHOSPHOLIPID SYNTHASE"/>
    <property type="match status" value="1"/>
</dbReference>
<evidence type="ECO:0000256" key="1">
    <source>
        <dbReference type="ARBA" id="ARBA00010815"/>
    </source>
</evidence>
<evidence type="ECO:0000256" key="5">
    <source>
        <dbReference type="ARBA" id="ARBA00023098"/>
    </source>
</evidence>
<dbReference type="Pfam" id="PF02353">
    <property type="entry name" value="CMAS"/>
    <property type="match status" value="1"/>
</dbReference>
<protein>
    <submittedName>
        <fullName evidence="6">Cyclopropane-fatty-acyl-phospholipid synthase</fullName>
    </submittedName>
</protein>
<dbReference type="InterPro" id="IPR050723">
    <property type="entry name" value="CFA/CMAS"/>
</dbReference>
<comment type="similarity">
    <text evidence="1">Belongs to the CFA/CMAS family.</text>
</comment>
<evidence type="ECO:0000256" key="3">
    <source>
        <dbReference type="ARBA" id="ARBA00022679"/>
    </source>
</evidence>
<reference evidence="6 7" key="1">
    <citation type="submission" date="2019-07" db="EMBL/GenBank/DDBJ databases">
        <title>Whole genome shotgun sequence of Skermanella aerolata NBRC 106429.</title>
        <authorList>
            <person name="Hosoyama A."/>
            <person name="Uohara A."/>
            <person name="Ohji S."/>
            <person name="Ichikawa N."/>
        </authorList>
    </citation>
    <scope>NUCLEOTIDE SEQUENCE [LARGE SCALE GENOMIC DNA]</scope>
    <source>
        <strain evidence="6 7">NBRC 106429</strain>
    </source>
</reference>
<keyword evidence="5" id="KW-0443">Lipid metabolism</keyword>
<name>A0A512E1C5_9PROT</name>
<dbReference type="PANTHER" id="PTHR43667">
    <property type="entry name" value="CYCLOPROPANE-FATTY-ACYL-PHOSPHOLIPID SYNTHASE"/>
    <property type="match status" value="1"/>
</dbReference>
<evidence type="ECO:0000256" key="4">
    <source>
        <dbReference type="ARBA" id="ARBA00022691"/>
    </source>
</evidence>
<evidence type="ECO:0000313" key="7">
    <source>
        <dbReference type="Proteomes" id="UP000321523"/>
    </source>
</evidence>
<dbReference type="GO" id="GO:0008610">
    <property type="term" value="P:lipid biosynthetic process"/>
    <property type="evidence" value="ECO:0007669"/>
    <property type="project" value="InterPro"/>
</dbReference>
<evidence type="ECO:0000256" key="2">
    <source>
        <dbReference type="ARBA" id="ARBA00022603"/>
    </source>
</evidence>
<evidence type="ECO:0000313" key="6">
    <source>
        <dbReference type="EMBL" id="GEO42508.1"/>
    </source>
</evidence>
<dbReference type="InterPro" id="IPR029063">
    <property type="entry name" value="SAM-dependent_MTases_sf"/>
</dbReference>
<dbReference type="CDD" id="cd02440">
    <property type="entry name" value="AdoMet_MTases"/>
    <property type="match status" value="1"/>
</dbReference>
<dbReference type="Gene3D" id="3.40.50.150">
    <property type="entry name" value="Vaccinia Virus protein VP39"/>
    <property type="match status" value="1"/>
</dbReference>
<accession>A0A512E1C5</accession>
<dbReference type="GO" id="GO:0032259">
    <property type="term" value="P:methylation"/>
    <property type="evidence" value="ECO:0007669"/>
    <property type="project" value="UniProtKB-KW"/>
</dbReference>
<dbReference type="GO" id="GO:0008168">
    <property type="term" value="F:methyltransferase activity"/>
    <property type="evidence" value="ECO:0007669"/>
    <property type="project" value="UniProtKB-KW"/>
</dbReference>
<keyword evidence="7" id="KW-1185">Reference proteome</keyword>
<sequence>MLLRSLLQTAIRQGTVRLIDASDRTFLIGDGQAPVCTLRLKRRHLDWSIALNPSIRLAEAYMNGLIVIEDGTLYDFLDLMARNSAKVGLDEHWLKLGTGALLRLARRIKRHNPIHRARRNVAHHYDLSEELYRLFLDEDMQYSCAYFRDPGISLEQAQLEKKRLLTAKLYIDRPGLKVLDIGSGWGGLGLHLASHAGCDVTGVTLSVEQHRVSRDRARAAGLDRQVRFDFRDYREIQGSFDRIVSVGMFEHVRKGNYPEFFDKIRDLLAEDGVCVLHTIGRSNEPGPINPFILKYIFPGSDVSCLSEVLPVVERAGLLVTDIEVLRLHYAETLRHWRERFQANRDRIRELYDERFCRMWEIYLAGTELSFIHQDTVVFQIQFVKHRDAVPLTRDYMALSPLGTGSTGRASYPRLVQQAP</sequence>
<dbReference type="AlphaFoldDB" id="A0A512E1C5"/>
<gene>
    <name evidence="6" type="ORF">SAE02_66560</name>
</gene>
<keyword evidence="4" id="KW-0949">S-adenosyl-L-methionine</keyword>
<keyword evidence="3" id="KW-0808">Transferase</keyword>
<dbReference type="Proteomes" id="UP000321523">
    <property type="component" value="Unassembled WGS sequence"/>
</dbReference>
<dbReference type="PIRSF" id="PIRSF003085">
    <property type="entry name" value="CMAS"/>
    <property type="match status" value="1"/>
</dbReference>
<dbReference type="InterPro" id="IPR003333">
    <property type="entry name" value="CMAS"/>
</dbReference>
<dbReference type="EMBL" id="BJYZ01000043">
    <property type="protein sequence ID" value="GEO42508.1"/>
    <property type="molecule type" value="Genomic_DNA"/>
</dbReference>
<proteinExistence type="inferred from homology"/>
<dbReference type="OrthoDB" id="9782855at2"/>
<organism evidence="6 7">
    <name type="scientific">Skermanella aerolata</name>
    <dbReference type="NCBI Taxonomy" id="393310"/>
    <lineage>
        <taxon>Bacteria</taxon>
        <taxon>Pseudomonadati</taxon>
        <taxon>Pseudomonadota</taxon>
        <taxon>Alphaproteobacteria</taxon>
        <taxon>Rhodospirillales</taxon>
        <taxon>Azospirillaceae</taxon>
        <taxon>Skermanella</taxon>
    </lineage>
</organism>